<organism evidence="8 9">
    <name type="scientific">Gordonia phthalatica</name>
    <dbReference type="NCBI Taxonomy" id="1136941"/>
    <lineage>
        <taxon>Bacteria</taxon>
        <taxon>Bacillati</taxon>
        <taxon>Actinomycetota</taxon>
        <taxon>Actinomycetes</taxon>
        <taxon>Mycobacteriales</taxon>
        <taxon>Gordoniaceae</taxon>
        <taxon>Gordonia</taxon>
    </lineage>
</organism>
<reference evidence="9" key="1">
    <citation type="submission" date="2015-06" db="EMBL/GenBank/DDBJ databases">
        <title>Complete genome sequence and metabolic analysis of phthalate degradation pathway in Gordonia sp. QH-11.</title>
        <authorList>
            <person name="Jin D."/>
            <person name="Kong X."/>
            <person name="Bai Z."/>
        </authorList>
    </citation>
    <scope>NUCLEOTIDE SEQUENCE [LARGE SCALE GENOMIC DNA]</scope>
    <source>
        <strain evidence="9">QH-11</strain>
    </source>
</reference>
<reference evidence="8 9" key="2">
    <citation type="journal article" date="2017" name="Int. J. Syst. Evol. Microbiol.">
        <title>Gordonia phthalatica sp. nov., a di-n-butyl phthalate-degrading bacterium isolated from activated sludge.</title>
        <authorList>
            <person name="Jin D."/>
            <person name="Kong X."/>
            <person name="Jia M."/>
            <person name="Yu X."/>
            <person name="Wang X."/>
            <person name="Zhuang X."/>
            <person name="Deng Y."/>
            <person name="Bai Z."/>
        </authorList>
    </citation>
    <scope>NUCLEOTIDE SEQUENCE [LARGE SCALE GENOMIC DNA]</scope>
    <source>
        <strain evidence="8 9">QH-11</strain>
    </source>
</reference>
<keyword evidence="5" id="KW-0560">Oxidoreductase</keyword>
<dbReference type="PANTHER" id="PTHR43884:SF20">
    <property type="entry name" value="ACYL-COA DEHYDROGENASE FADE28"/>
    <property type="match status" value="1"/>
</dbReference>
<dbReference type="Pfam" id="PF02771">
    <property type="entry name" value="Acyl-CoA_dh_N"/>
    <property type="match status" value="1"/>
</dbReference>
<dbReference type="Gene3D" id="2.40.110.10">
    <property type="entry name" value="Butyryl-CoA Dehydrogenase, subunit A, domain 2"/>
    <property type="match status" value="1"/>
</dbReference>
<accession>A0A0N9MS66</accession>
<evidence type="ECO:0000256" key="3">
    <source>
        <dbReference type="ARBA" id="ARBA00022630"/>
    </source>
</evidence>
<evidence type="ECO:0000256" key="5">
    <source>
        <dbReference type="ARBA" id="ARBA00023002"/>
    </source>
</evidence>
<keyword evidence="4" id="KW-0274">FAD</keyword>
<dbReference type="AlphaFoldDB" id="A0A0N9MS66"/>
<dbReference type="OrthoDB" id="4319499at2"/>
<dbReference type="Proteomes" id="UP000063789">
    <property type="component" value="Chromosome"/>
</dbReference>
<evidence type="ECO:0000259" key="6">
    <source>
        <dbReference type="Pfam" id="PF00441"/>
    </source>
</evidence>
<dbReference type="PATRIC" id="fig|1136941.3.peg.3552"/>
<proteinExistence type="inferred from homology"/>
<gene>
    <name evidence="8" type="ORF">ACH46_17380</name>
</gene>
<dbReference type="InterPro" id="IPR009075">
    <property type="entry name" value="AcylCo_DH/oxidase_C"/>
</dbReference>
<dbReference type="Gene3D" id="1.20.140.10">
    <property type="entry name" value="Butyryl-CoA Dehydrogenase, subunit A, domain 3"/>
    <property type="match status" value="1"/>
</dbReference>
<feature type="domain" description="Acyl-CoA dehydrogenase/oxidase C-terminal" evidence="6">
    <location>
        <begin position="215"/>
        <end position="360"/>
    </location>
</feature>
<evidence type="ECO:0000256" key="1">
    <source>
        <dbReference type="ARBA" id="ARBA00001974"/>
    </source>
</evidence>
<dbReference type="GO" id="GO:0003995">
    <property type="term" value="F:acyl-CoA dehydrogenase activity"/>
    <property type="evidence" value="ECO:0007669"/>
    <property type="project" value="TreeGrafter"/>
</dbReference>
<protein>
    <submittedName>
        <fullName evidence="8">Acyl-CoA dehydrogenase</fullName>
    </submittedName>
</protein>
<feature type="domain" description="Acyl-CoA dehydrogenase/oxidase N-terminal" evidence="7">
    <location>
        <begin position="26"/>
        <end position="117"/>
    </location>
</feature>
<dbReference type="InterPro" id="IPR009100">
    <property type="entry name" value="AcylCoA_DH/oxidase_NM_dom_sf"/>
</dbReference>
<keyword evidence="9" id="KW-1185">Reference proteome</keyword>
<dbReference type="SUPFAM" id="SSF47203">
    <property type="entry name" value="Acyl-CoA dehydrogenase C-terminal domain-like"/>
    <property type="match status" value="1"/>
</dbReference>
<dbReference type="PANTHER" id="PTHR43884">
    <property type="entry name" value="ACYL-COA DEHYDROGENASE"/>
    <property type="match status" value="1"/>
</dbReference>
<dbReference type="EMBL" id="CP011853">
    <property type="protein sequence ID" value="ALG85934.1"/>
    <property type="molecule type" value="Genomic_DNA"/>
</dbReference>
<evidence type="ECO:0000313" key="8">
    <source>
        <dbReference type="EMBL" id="ALG85934.1"/>
    </source>
</evidence>
<comment type="cofactor">
    <cofactor evidence="1">
        <name>FAD</name>
        <dbReference type="ChEBI" id="CHEBI:57692"/>
    </cofactor>
</comment>
<keyword evidence="3" id="KW-0285">Flavoprotein</keyword>
<dbReference type="Gene3D" id="1.10.540.10">
    <property type="entry name" value="Acyl-CoA dehydrogenase/oxidase, N-terminal domain"/>
    <property type="match status" value="1"/>
</dbReference>
<comment type="similarity">
    <text evidence="2">Belongs to the acyl-CoA dehydrogenase family.</text>
</comment>
<dbReference type="STRING" id="1136941.ACH46_17380"/>
<dbReference type="RefSeq" id="WP_062394032.1">
    <property type="nucleotide sequence ID" value="NZ_CP011853.1"/>
</dbReference>
<dbReference type="InterPro" id="IPR046373">
    <property type="entry name" value="Acyl-CoA_Oxase/DH_mid-dom_sf"/>
</dbReference>
<dbReference type="CDD" id="cd00567">
    <property type="entry name" value="ACAD"/>
    <property type="match status" value="1"/>
</dbReference>
<dbReference type="SUPFAM" id="SSF56645">
    <property type="entry name" value="Acyl-CoA dehydrogenase NM domain-like"/>
    <property type="match status" value="1"/>
</dbReference>
<sequence>MDFTPTEAATDLSKLTADIVSRISPAERVADLEAERAPIDERLWSEVAAAGLLGLAAPETVDGAGLTTLETVAVATELGHGLARLPYGPHALAGVPLIAEHASDELSGRLLSSLVDGTVVLSAAVEEDGNYDAAAPRTRLTGSALTGAKVNVPYAAAAGVLLVTAAADDGAALIAVPTDRDGVSIVETVATGLSPVYTVEFDGVTVDEAEVLGGGGATVAQALDLLRLGVAADQAGTVEAALAATAEYAREREQFSRPIGSFQAVAQRLADGYIDAQALSLTVTQAAWLLSGLADAEPGEPTAAIATAKFWATEAGHRVAHTAVHVHGGVGLDTSYPVHRYFLRAKQNEFTLGSSPVVLDELGDLLTVER</sequence>
<dbReference type="GO" id="GO:0050660">
    <property type="term" value="F:flavin adenine dinucleotide binding"/>
    <property type="evidence" value="ECO:0007669"/>
    <property type="project" value="InterPro"/>
</dbReference>
<name>A0A0N9MS66_9ACTN</name>
<evidence type="ECO:0000256" key="2">
    <source>
        <dbReference type="ARBA" id="ARBA00009347"/>
    </source>
</evidence>
<dbReference type="InterPro" id="IPR036250">
    <property type="entry name" value="AcylCo_DH-like_C"/>
</dbReference>
<dbReference type="KEGG" id="goq:ACH46_17380"/>
<evidence type="ECO:0000256" key="4">
    <source>
        <dbReference type="ARBA" id="ARBA00022827"/>
    </source>
</evidence>
<evidence type="ECO:0000259" key="7">
    <source>
        <dbReference type="Pfam" id="PF02771"/>
    </source>
</evidence>
<dbReference type="InterPro" id="IPR037069">
    <property type="entry name" value="AcylCoA_DH/ox_N_sf"/>
</dbReference>
<dbReference type="Pfam" id="PF00441">
    <property type="entry name" value="Acyl-CoA_dh_1"/>
    <property type="match status" value="1"/>
</dbReference>
<evidence type="ECO:0000313" key="9">
    <source>
        <dbReference type="Proteomes" id="UP000063789"/>
    </source>
</evidence>
<dbReference type="InterPro" id="IPR013786">
    <property type="entry name" value="AcylCoA_DH/ox_N"/>
</dbReference>